<protein>
    <submittedName>
        <fullName evidence="7">Lauroyl/myristoyl acyltransferase</fullName>
    </submittedName>
</protein>
<evidence type="ECO:0000313" key="7">
    <source>
        <dbReference type="EMBL" id="TCK05659.1"/>
    </source>
</evidence>
<evidence type="ECO:0000256" key="6">
    <source>
        <dbReference type="ARBA" id="ARBA00023315"/>
    </source>
</evidence>
<dbReference type="EMBL" id="SMFU01000009">
    <property type="protein sequence ID" value="TCK05659.1"/>
    <property type="molecule type" value="Genomic_DNA"/>
</dbReference>
<keyword evidence="6 7" id="KW-0012">Acyltransferase</keyword>
<dbReference type="CDD" id="cd07984">
    <property type="entry name" value="LPLAT_LABLAT-like"/>
    <property type="match status" value="1"/>
</dbReference>
<reference evidence="7 8" key="1">
    <citation type="submission" date="2019-03" db="EMBL/GenBank/DDBJ databases">
        <title>Genomic Encyclopedia of Archaeal and Bacterial Type Strains, Phase II (KMG-II): from individual species to whole genera.</title>
        <authorList>
            <person name="Goeker M."/>
        </authorList>
    </citation>
    <scope>NUCLEOTIDE SEQUENCE [LARGE SCALE GENOMIC DNA]</scope>
    <source>
        <strain evidence="7 8">DSM 27697</strain>
    </source>
</reference>
<gene>
    <name evidence="7" type="ORF">CLV83_2587</name>
</gene>
<dbReference type="GO" id="GO:0016746">
    <property type="term" value="F:acyltransferase activity"/>
    <property type="evidence" value="ECO:0007669"/>
    <property type="project" value="UniProtKB-KW"/>
</dbReference>
<comment type="caution">
    <text evidence="7">The sequence shown here is derived from an EMBL/GenBank/DDBJ whole genome shotgun (WGS) entry which is preliminary data.</text>
</comment>
<evidence type="ECO:0000313" key="8">
    <source>
        <dbReference type="Proteomes" id="UP000294546"/>
    </source>
</evidence>
<dbReference type="GO" id="GO:0009247">
    <property type="term" value="P:glycolipid biosynthetic process"/>
    <property type="evidence" value="ECO:0007669"/>
    <property type="project" value="UniProtKB-ARBA"/>
</dbReference>
<name>A0A4R1GIF4_9GAMM</name>
<keyword evidence="8" id="KW-1185">Reference proteome</keyword>
<dbReference type="PANTHER" id="PTHR30606">
    <property type="entry name" value="LIPID A BIOSYNTHESIS LAUROYL ACYLTRANSFERASE"/>
    <property type="match status" value="1"/>
</dbReference>
<proteinExistence type="predicted"/>
<keyword evidence="2" id="KW-1003">Cell membrane</keyword>
<dbReference type="Pfam" id="PF03279">
    <property type="entry name" value="Lip_A_acyltrans"/>
    <property type="match status" value="1"/>
</dbReference>
<dbReference type="InterPro" id="IPR004960">
    <property type="entry name" value="LipA_acyltrans"/>
</dbReference>
<dbReference type="PANTHER" id="PTHR30606:SF10">
    <property type="entry name" value="PHOSPHATIDYLINOSITOL MANNOSIDE ACYLTRANSFERASE"/>
    <property type="match status" value="1"/>
</dbReference>
<evidence type="ECO:0000256" key="2">
    <source>
        <dbReference type="ARBA" id="ARBA00022475"/>
    </source>
</evidence>
<evidence type="ECO:0000256" key="4">
    <source>
        <dbReference type="ARBA" id="ARBA00022679"/>
    </source>
</evidence>
<accession>A0A4R1GIF4</accession>
<sequence length="305" mass="35284">MKEQIELFLARSFSYLPLSWVRKIGEALGARSGRKAIVAKRKWVARLHDNMRRLSGVDSSEEREQRIIDYTRRIGRLYAEIPVLHRLDANGRVEVQGKEHLAQIDRPVIMVSAHLSNWEMIGHLIKHEIKGPWRVLYLPLKSRVRTKLVCEARMGWYSAEPEGSVLLPTDTSSSLRKINRAIAEGKNLLIFVDEEKHDYVWAPSLGRSPFYTGNLWFAARMAVKHQMDILPAYVEPSENGSYKVVVEPLMKVSEDEAAKPQALKLARQMDEALDRWVRQWPEHWYWLPYLELDKEPPSYSSSPAS</sequence>
<evidence type="ECO:0000256" key="1">
    <source>
        <dbReference type="ARBA" id="ARBA00004533"/>
    </source>
</evidence>
<dbReference type="AlphaFoldDB" id="A0A4R1GIF4"/>
<dbReference type="GO" id="GO:0005886">
    <property type="term" value="C:plasma membrane"/>
    <property type="evidence" value="ECO:0007669"/>
    <property type="project" value="UniProtKB-SubCell"/>
</dbReference>
<keyword evidence="4 7" id="KW-0808">Transferase</keyword>
<dbReference type="RefSeq" id="WP_132292955.1">
    <property type="nucleotide sequence ID" value="NZ_SMFU01000009.1"/>
</dbReference>
<dbReference type="OrthoDB" id="5798399at2"/>
<keyword evidence="3" id="KW-0997">Cell inner membrane</keyword>
<dbReference type="Proteomes" id="UP000294546">
    <property type="component" value="Unassembled WGS sequence"/>
</dbReference>
<organism evidence="7 8">
    <name type="scientific">Marinobacterium mangrovicola</name>
    <dbReference type="NCBI Taxonomy" id="1476959"/>
    <lineage>
        <taxon>Bacteria</taxon>
        <taxon>Pseudomonadati</taxon>
        <taxon>Pseudomonadota</taxon>
        <taxon>Gammaproteobacteria</taxon>
        <taxon>Oceanospirillales</taxon>
        <taxon>Oceanospirillaceae</taxon>
        <taxon>Marinobacterium</taxon>
    </lineage>
</organism>
<comment type="subcellular location">
    <subcellularLocation>
        <location evidence="1">Cell inner membrane</location>
    </subcellularLocation>
</comment>
<evidence type="ECO:0000256" key="5">
    <source>
        <dbReference type="ARBA" id="ARBA00023136"/>
    </source>
</evidence>
<evidence type="ECO:0000256" key="3">
    <source>
        <dbReference type="ARBA" id="ARBA00022519"/>
    </source>
</evidence>
<keyword evidence="5" id="KW-0472">Membrane</keyword>